<feature type="region of interest" description="Disordered" evidence="1">
    <location>
        <begin position="38"/>
        <end position="79"/>
    </location>
</feature>
<feature type="compositionally biased region" description="Basic and acidic residues" evidence="1">
    <location>
        <begin position="44"/>
        <end position="57"/>
    </location>
</feature>
<evidence type="ECO:0000256" key="1">
    <source>
        <dbReference type="SAM" id="MobiDB-lite"/>
    </source>
</evidence>
<dbReference type="EMBL" id="JASCZI010181685">
    <property type="protein sequence ID" value="MED6185329.1"/>
    <property type="molecule type" value="Genomic_DNA"/>
</dbReference>
<gene>
    <name evidence="2" type="ORF">PIB30_055987</name>
</gene>
<dbReference type="Proteomes" id="UP001341840">
    <property type="component" value="Unassembled WGS sequence"/>
</dbReference>
<protein>
    <submittedName>
        <fullName evidence="2">Uncharacterized protein</fullName>
    </submittedName>
</protein>
<comment type="caution">
    <text evidence="2">The sequence shown here is derived from an EMBL/GenBank/DDBJ whole genome shotgun (WGS) entry which is preliminary data.</text>
</comment>
<organism evidence="2 3">
    <name type="scientific">Stylosanthes scabra</name>
    <dbReference type="NCBI Taxonomy" id="79078"/>
    <lineage>
        <taxon>Eukaryota</taxon>
        <taxon>Viridiplantae</taxon>
        <taxon>Streptophyta</taxon>
        <taxon>Embryophyta</taxon>
        <taxon>Tracheophyta</taxon>
        <taxon>Spermatophyta</taxon>
        <taxon>Magnoliopsida</taxon>
        <taxon>eudicotyledons</taxon>
        <taxon>Gunneridae</taxon>
        <taxon>Pentapetalae</taxon>
        <taxon>rosids</taxon>
        <taxon>fabids</taxon>
        <taxon>Fabales</taxon>
        <taxon>Fabaceae</taxon>
        <taxon>Papilionoideae</taxon>
        <taxon>50 kb inversion clade</taxon>
        <taxon>dalbergioids sensu lato</taxon>
        <taxon>Dalbergieae</taxon>
        <taxon>Pterocarpus clade</taxon>
        <taxon>Stylosanthes</taxon>
    </lineage>
</organism>
<accession>A0ABU6WHJ3</accession>
<reference evidence="2 3" key="1">
    <citation type="journal article" date="2023" name="Plants (Basel)">
        <title>Bridging the Gap: Combining Genomics and Transcriptomics Approaches to Understand Stylosanthes scabra, an Orphan Legume from the Brazilian Caatinga.</title>
        <authorList>
            <person name="Ferreira-Neto J.R.C."/>
            <person name="da Silva M.D."/>
            <person name="Binneck E."/>
            <person name="de Melo N.F."/>
            <person name="da Silva R.H."/>
            <person name="de Melo A.L.T.M."/>
            <person name="Pandolfi V."/>
            <person name="Bustamante F.O."/>
            <person name="Brasileiro-Vidal A.C."/>
            <person name="Benko-Iseppon A.M."/>
        </authorList>
    </citation>
    <scope>NUCLEOTIDE SEQUENCE [LARGE SCALE GENOMIC DNA]</scope>
    <source>
        <tissue evidence="2">Leaves</tissue>
    </source>
</reference>
<evidence type="ECO:0000313" key="3">
    <source>
        <dbReference type="Proteomes" id="UP001341840"/>
    </source>
</evidence>
<keyword evidence="3" id="KW-1185">Reference proteome</keyword>
<feature type="non-terminal residue" evidence="2">
    <location>
        <position position="79"/>
    </location>
</feature>
<proteinExistence type="predicted"/>
<sequence length="79" mass="8615">MEFVSVLGRKGEQRDRLLVEVLELIFWQQQLVLNVSDVGGSMSVDRDGNGSGRDGKSNEAASSSRKTGKRSSSSHSHSH</sequence>
<name>A0ABU6WHJ3_9FABA</name>
<feature type="compositionally biased region" description="Low complexity" evidence="1">
    <location>
        <begin position="62"/>
        <end position="79"/>
    </location>
</feature>
<evidence type="ECO:0000313" key="2">
    <source>
        <dbReference type="EMBL" id="MED6185329.1"/>
    </source>
</evidence>